<comment type="similarity">
    <text evidence="4">Belongs to the glycosyltransferase 31 family. Beta3-Gal-T subfamily.</text>
</comment>
<evidence type="ECO:0000256" key="8">
    <source>
        <dbReference type="ARBA" id="ARBA00022679"/>
    </source>
</evidence>
<evidence type="ECO:0000256" key="1">
    <source>
        <dbReference type="ARBA" id="ARBA00001936"/>
    </source>
</evidence>
<comment type="cofactor">
    <cofactor evidence="1">
        <name>Mn(2+)</name>
        <dbReference type="ChEBI" id="CHEBI:29035"/>
    </cofactor>
</comment>
<evidence type="ECO:0000256" key="6">
    <source>
        <dbReference type="ARBA" id="ARBA00012557"/>
    </source>
</evidence>
<keyword evidence="15" id="KW-1015">Disulfide bond</keyword>
<keyword evidence="11" id="KW-0547">Nucleotide-binding</keyword>
<evidence type="ECO:0000313" key="24">
    <source>
        <dbReference type="EMBL" id="KAH8369675.1"/>
    </source>
</evidence>
<evidence type="ECO:0000256" key="13">
    <source>
        <dbReference type="ARBA" id="ARBA00022989"/>
    </source>
</evidence>
<keyword evidence="14" id="KW-0472">Membrane</keyword>
<evidence type="ECO:0000256" key="21">
    <source>
        <dbReference type="ARBA" id="ARBA00043065"/>
    </source>
</evidence>
<dbReference type="GO" id="GO:0000166">
    <property type="term" value="F:nucleotide binding"/>
    <property type="evidence" value="ECO:0007669"/>
    <property type="project" value="UniProtKB-KW"/>
</dbReference>
<evidence type="ECO:0000256" key="12">
    <source>
        <dbReference type="ARBA" id="ARBA00022968"/>
    </source>
</evidence>
<evidence type="ECO:0000313" key="25">
    <source>
        <dbReference type="Proteomes" id="UP001200034"/>
    </source>
</evidence>
<dbReference type="Pfam" id="PF02434">
    <property type="entry name" value="Fringe"/>
    <property type="match status" value="1"/>
</dbReference>
<evidence type="ECO:0000256" key="10">
    <source>
        <dbReference type="ARBA" id="ARBA00022723"/>
    </source>
</evidence>
<evidence type="ECO:0000256" key="5">
    <source>
        <dbReference type="ARBA" id="ARBA00011748"/>
    </source>
</evidence>
<evidence type="ECO:0000256" key="17">
    <source>
        <dbReference type="ARBA" id="ARBA00023211"/>
    </source>
</evidence>
<accession>A0AAD4JYM8</accession>
<keyword evidence="10" id="KW-0479">Metal-binding</keyword>
<evidence type="ECO:0000256" key="4">
    <source>
        <dbReference type="ARBA" id="ARBA00006462"/>
    </source>
</evidence>
<evidence type="ECO:0000256" key="7">
    <source>
        <dbReference type="ARBA" id="ARBA00022676"/>
    </source>
</evidence>
<evidence type="ECO:0000256" key="20">
    <source>
        <dbReference type="ARBA" id="ARBA00042009"/>
    </source>
</evidence>
<dbReference type="GO" id="GO:0030145">
    <property type="term" value="F:manganese ion binding"/>
    <property type="evidence" value="ECO:0007669"/>
    <property type="project" value="UniProtKB-ARBA"/>
</dbReference>
<dbReference type="InterPro" id="IPR026050">
    <property type="entry name" value="C1GALT1/C1GALT1_chp1"/>
</dbReference>
<proteinExistence type="inferred from homology"/>
<gene>
    <name evidence="24" type="ORF">KR093_000576</name>
</gene>
<comment type="subcellular location">
    <subcellularLocation>
        <location evidence="2">Membrane</location>
        <topology evidence="2">Single-pass type II membrane protein</topology>
    </subcellularLocation>
</comment>
<evidence type="ECO:0000256" key="3">
    <source>
        <dbReference type="ARBA" id="ARBA00004922"/>
    </source>
</evidence>
<dbReference type="InterPro" id="IPR003378">
    <property type="entry name" value="Fringe-like_glycosylTrfase"/>
</dbReference>
<dbReference type="EC" id="2.4.1.122" evidence="6"/>
<comment type="function">
    <text evidence="22">Glycosyltransferase that generates the core 1 O-glycan Gal-beta1-3GalNAc-alpha1-Ser/Thr (T antigen), which is a precursor for many extended O-glycans in glycoproteins.</text>
</comment>
<evidence type="ECO:0000256" key="15">
    <source>
        <dbReference type="ARBA" id="ARBA00023157"/>
    </source>
</evidence>
<evidence type="ECO:0000256" key="9">
    <source>
        <dbReference type="ARBA" id="ARBA00022692"/>
    </source>
</evidence>
<dbReference type="PANTHER" id="PTHR23033">
    <property type="entry name" value="BETA1,3-GALACTOSYLTRANSFERASE"/>
    <property type="match status" value="1"/>
</dbReference>
<keyword evidence="17" id="KW-0464">Manganese</keyword>
<comment type="caution">
    <text evidence="24">The sequence shown here is derived from an EMBL/GenBank/DDBJ whole genome shotgun (WGS) entry which is preliminary data.</text>
</comment>
<evidence type="ECO:0000256" key="19">
    <source>
        <dbReference type="ARBA" id="ARBA00041226"/>
    </source>
</evidence>
<keyword evidence="7" id="KW-0328">Glycosyltransferase</keyword>
<evidence type="ECO:0000259" key="23">
    <source>
        <dbReference type="Pfam" id="PF02434"/>
    </source>
</evidence>
<comment type="subunit">
    <text evidence="5">Homodimer; disulfide-linked.</text>
</comment>
<dbReference type="GO" id="GO:0016263">
    <property type="term" value="F:glycoprotein-N-acetylgalactosamine 3-beta-galactosyltransferase activity"/>
    <property type="evidence" value="ECO:0007669"/>
    <property type="project" value="UniProtKB-EC"/>
</dbReference>
<feature type="domain" description="Fringe-like glycosyltransferase" evidence="23">
    <location>
        <begin position="62"/>
        <end position="224"/>
    </location>
</feature>
<dbReference type="AlphaFoldDB" id="A0AAD4JYM8"/>
<evidence type="ECO:0000256" key="2">
    <source>
        <dbReference type="ARBA" id="ARBA00004606"/>
    </source>
</evidence>
<keyword evidence="12" id="KW-0735">Signal-anchor</keyword>
<dbReference type="FunFam" id="3.90.550.50:FF:000017">
    <property type="entry name" value="Glycoprotein-N-acetylgalactosamine 3-beta-galactosyltransferase 1"/>
    <property type="match status" value="1"/>
</dbReference>
<evidence type="ECO:0000256" key="16">
    <source>
        <dbReference type="ARBA" id="ARBA00023180"/>
    </source>
</evidence>
<reference evidence="24" key="1">
    <citation type="journal article" date="2021" name="Mol. Ecol. Resour.">
        <title>Phylogenomic analyses of the genus Drosophila reveals genomic signals of climate adaptation.</title>
        <authorList>
            <person name="Li F."/>
            <person name="Rane R.V."/>
            <person name="Luria V."/>
            <person name="Xiong Z."/>
            <person name="Chen J."/>
            <person name="Li Z."/>
            <person name="Catullo R.A."/>
            <person name="Griffin P.C."/>
            <person name="Schiffer M."/>
            <person name="Pearce S."/>
            <person name="Lee S.F."/>
            <person name="McElroy K."/>
            <person name="Stocker A."/>
            <person name="Shirriffs J."/>
            <person name="Cockerell F."/>
            <person name="Coppin C."/>
            <person name="Sgro C.M."/>
            <person name="Karger A."/>
            <person name="Cain J.W."/>
            <person name="Weber J.A."/>
            <person name="Santpere G."/>
            <person name="Kirschner M.W."/>
            <person name="Hoffmann A.A."/>
            <person name="Oakeshott J.G."/>
            <person name="Zhang G."/>
        </authorList>
    </citation>
    <scope>NUCLEOTIDE SEQUENCE</scope>
    <source>
        <strain evidence="24">BGI-SZ-2011g</strain>
    </source>
</reference>
<name>A0AAD4JYM8_9MUSC</name>
<evidence type="ECO:0000256" key="11">
    <source>
        <dbReference type="ARBA" id="ARBA00022741"/>
    </source>
</evidence>
<keyword evidence="8" id="KW-0808">Transferase</keyword>
<dbReference type="Proteomes" id="UP001200034">
    <property type="component" value="Unassembled WGS sequence"/>
</dbReference>
<keyword evidence="25" id="KW-1185">Reference proteome</keyword>
<dbReference type="GO" id="GO:0016020">
    <property type="term" value="C:membrane"/>
    <property type="evidence" value="ECO:0007669"/>
    <property type="project" value="UniProtKB-SubCell"/>
</dbReference>
<dbReference type="PANTHER" id="PTHR23033:SF14">
    <property type="entry name" value="GLYCOPROTEIN-N-ACETYLGALACTOSAMINE 3-BETA-GALACTOSYLTRANSFERASE 1-RELATED"/>
    <property type="match status" value="1"/>
</dbReference>
<evidence type="ECO:0000256" key="14">
    <source>
        <dbReference type="ARBA" id="ARBA00023136"/>
    </source>
</evidence>
<evidence type="ECO:0000256" key="18">
    <source>
        <dbReference type="ARBA" id="ARBA00040898"/>
    </source>
</evidence>
<keyword evidence="13" id="KW-1133">Transmembrane helix</keyword>
<protein>
    <recommendedName>
        <fullName evidence="18">Glycoprotein-N-acetylgalactosamine 3-beta-galactosyltransferase 1</fullName>
        <ecNumber evidence="6">2.4.1.122</ecNumber>
    </recommendedName>
    <alternativeName>
        <fullName evidence="20">Core 1 O-glycan T-synthase</fullName>
    </alternativeName>
    <alternativeName>
        <fullName evidence="21">Core 1 UDP-galactose:N-acetylgalactosamine-alpha-R beta 1,3-galactosyltransferase 1</fullName>
    </alternativeName>
    <alternativeName>
        <fullName evidence="19">Core 1 beta1,3-galactosyltransferase 1</fullName>
    </alternativeName>
</protein>
<comment type="pathway">
    <text evidence="3">Protein modification; protein glycosylation.</text>
</comment>
<organism evidence="24 25">
    <name type="scientific">Drosophila rubida</name>
    <dbReference type="NCBI Taxonomy" id="30044"/>
    <lineage>
        <taxon>Eukaryota</taxon>
        <taxon>Metazoa</taxon>
        <taxon>Ecdysozoa</taxon>
        <taxon>Arthropoda</taxon>
        <taxon>Hexapoda</taxon>
        <taxon>Insecta</taxon>
        <taxon>Pterygota</taxon>
        <taxon>Neoptera</taxon>
        <taxon>Endopterygota</taxon>
        <taxon>Diptera</taxon>
        <taxon>Brachycera</taxon>
        <taxon>Muscomorpha</taxon>
        <taxon>Ephydroidea</taxon>
        <taxon>Drosophilidae</taxon>
        <taxon>Drosophila</taxon>
    </lineage>
</organism>
<keyword evidence="16" id="KW-0325">Glycoprotein</keyword>
<dbReference type="EMBL" id="JAJJHW010002585">
    <property type="protein sequence ID" value="KAH8369675.1"/>
    <property type="molecule type" value="Genomic_DNA"/>
</dbReference>
<sequence>MYRNVLCLVLGLIAGMQLTEFWGFLTFTADEYESTAIAVDNAAPTLPLKVSLADWLHHQTRVLCMVLTMPKDHATKAAKLKATWGARCNKLIFLSSLDDDALGAVNLNVTEKRSNLYTKVRAGFAYVYKHYGEDYDWFLKADDDTYVIMENLRHFLYPYDPEAPVYFGYRFRTSYPQGYMSGGAGYVLSRDALRRFNLFALNSTKFCPLLDRPEDRQIGYCLLNVGVIAGNTRDDLGRERFLPMNPRHLIPEVQPGTWMDDTFYFKINYSDFCSDTTISFHYSKTHDFDLYEYFLYKLRVLGRSETSYTLPKRLDGKQMEQMLEYWSAQKSENPTELQRL</sequence>
<keyword evidence="9" id="KW-0812">Transmembrane</keyword>
<dbReference type="Gene3D" id="3.90.550.50">
    <property type="match status" value="1"/>
</dbReference>
<evidence type="ECO:0000256" key="22">
    <source>
        <dbReference type="ARBA" id="ARBA00059245"/>
    </source>
</evidence>